<evidence type="ECO:0000313" key="2">
    <source>
        <dbReference type="EMBL" id="OAD57163.1"/>
    </source>
</evidence>
<evidence type="ECO:0000256" key="1">
    <source>
        <dbReference type="SAM" id="MobiDB-lite"/>
    </source>
</evidence>
<keyword evidence="3" id="KW-1185">Reference proteome</keyword>
<proteinExistence type="predicted"/>
<evidence type="ECO:0000313" key="3">
    <source>
        <dbReference type="Proteomes" id="UP000250275"/>
    </source>
</evidence>
<protein>
    <submittedName>
        <fullName evidence="2">Uncharacterized protein</fullName>
    </submittedName>
</protein>
<gene>
    <name evidence="2" type="ORF">WN48_02625</name>
</gene>
<organism evidence="2 3">
    <name type="scientific">Eufriesea mexicana</name>
    <dbReference type="NCBI Taxonomy" id="516756"/>
    <lineage>
        <taxon>Eukaryota</taxon>
        <taxon>Metazoa</taxon>
        <taxon>Ecdysozoa</taxon>
        <taxon>Arthropoda</taxon>
        <taxon>Hexapoda</taxon>
        <taxon>Insecta</taxon>
        <taxon>Pterygota</taxon>
        <taxon>Neoptera</taxon>
        <taxon>Endopterygota</taxon>
        <taxon>Hymenoptera</taxon>
        <taxon>Apocrita</taxon>
        <taxon>Aculeata</taxon>
        <taxon>Apoidea</taxon>
        <taxon>Anthophila</taxon>
        <taxon>Apidae</taxon>
        <taxon>Eufriesea</taxon>
    </lineage>
</organism>
<accession>A0A310SQI1</accession>
<reference evidence="2 3" key="1">
    <citation type="submission" date="2015-07" db="EMBL/GenBank/DDBJ databases">
        <title>The genome of Eufriesea mexicana.</title>
        <authorList>
            <person name="Pan H."/>
            <person name="Kapheim K."/>
        </authorList>
    </citation>
    <scope>NUCLEOTIDE SEQUENCE [LARGE SCALE GENOMIC DNA]</scope>
    <source>
        <strain evidence="2">0111107269</strain>
        <tissue evidence="2">Whole body</tissue>
    </source>
</reference>
<dbReference type="EMBL" id="KQ761712">
    <property type="protein sequence ID" value="OAD57163.1"/>
    <property type="molecule type" value="Genomic_DNA"/>
</dbReference>
<feature type="compositionally biased region" description="Polar residues" evidence="1">
    <location>
        <begin position="15"/>
        <end position="26"/>
    </location>
</feature>
<name>A0A310SQI1_9HYME</name>
<feature type="compositionally biased region" description="Basic and acidic residues" evidence="1">
    <location>
        <begin position="28"/>
        <end position="46"/>
    </location>
</feature>
<dbReference type="Proteomes" id="UP000250275">
    <property type="component" value="Unassembled WGS sequence"/>
</dbReference>
<feature type="region of interest" description="Disordered" evidence="1">
    <location>
        <begin position="15"/>
        <end position="57"/>
    </location>
</feature>
<dbReference type="AlphaFoldDB" id="A0A310SQI1"/>
<sequence>MDPVRYRVILTSNRVSGNNGNETGTEISEEKLQKQISRDPIEERARKGCSPLSKIQR</sequence>